<name>G3GXL2_CRIGR</name>
<dbReference type="AlphaFoldDB" id="G3GXL2"/>
<dbReference type="InterPro" id="IPR029376">
    <property type="entry name" value="DUF4549"/>
</dbReference>
<dbReference type="PANTHER" id="PTHR33331:SF13">
    <property type="entry name" value="COILED-COIL DOMAIN CONTAINING 162"/>
    <property type="match status" value="1"/>
</dbReference>
<dbReference type="Proteomes" id="UP000001075">
    <property type="component" value="Unassembled WGS sequence"/>
</dbReference>
<keyword evidence="2" id="KW-0812">Transmembrane</keyword>
<dbReference type="InParanoid" id="G3GXL2"/>
<evidence type="ECO:0000313" key="3">
    <source>
        <dbReference type="Proteomes" id="UP000001075"/>
    </source>
</evidence>
<evidence type="ECO:0000259" key="1">
    <source>
        <dbReference type="Pfam" id="PF15082"/>
    </source>
</evidence>
<gene>
    <name evidence="2" type="ORF">I79_002504</name>
</gene>
<protein>
    <submittedName>
        <fullName evidence="2">Transmembrane protein FLJ37396</fullName>
    </submittedName>
</protein>
<dbReference type="eggNOG" id="ENOG502QRID">
    <property type="taxonomic scope" value="Eukaryota"/>
</dbReference>
<proteinExistence type="predicted"/>
<reference evidence="3" key="1">
    <citation type="journal article" date="2011" name="Nat. Biotechnol.">
        <title>The genomic sequence of the Chinese hamster ovary (CHO)-K1 cell line.</title>
        <authorList>
            <person name="Xu X."/>
            <person name="Nagarajan H."/>
            <person name="Lewis N.E."/>
            <person name="Pan S."/>
            <person name="Cai Z."/>
            <person name="Liu X."/>
            <person name="Chen W."/>
            <person name="Xie M."/>
            <person name="Wang W."/>
            <person name="Hammond S."/>
            <person name="Andersen M.R."/>
            <person name="Neff N."/>
            <person name="Passarelli B."/>
            <person name="Koh W."/>
            <person name="Fan H.C."/>
            <person name="Wang J."/>
            <person name="Gui Y."/>
            <person name="Lee K.H."/>
            <person name="Betenbaugh M.J."/>
            <person name="Quake S.R."/>
            <person name="Famili I."/>
            <person name="Palsson B.O."/>
            <person name="Wang J."/>
        </authorList>
    </citation>
    <scope>NUCLEOTIDE SEQUENCE [LARGE SCALE GENOMIC DNA]</scope>
    <source>
        <strain evidence="3">CHO K1 cell line</strain>
    </source>
</reference>
<evidence type="ECO:0000313" key="2">
    <source>
        <dbReference type="EMBL" id="EGV98844.1"/>
    </source>
</evidence>
<dbReference type="PANTHER" id="PTHR33331">
    <property type="entry name" value="COILED-COIL DOMAIN-CONTAINING PROTEIN 162"/>
    <property type="match status" value="1"/>
</dbReference>
<dbReference type="Pfam" id="PF15082">
    <property type="entry name" value="DUF4549"/>
    <property type="match status" value="1"/>
</dbReference>
<keyword evidence="2" id="KW-0472">Membrane</keyword>
<dbReference type="InterPro" id="IPR040401">
    <property type="entry name" value="CCDC162"/>
</dbReference>
<feature type="domain" description="DUF4549" evidence="1">
    <location>
        <begin position="18"/>
        <end position="124"/>
    </location>
</feature>
<dbReference type="EMBL" id="JH000060">
    <property type="protein sequence ID" value="EGV98844.1"/>
    <property type="molecule type" value="Genomic_DNA"/>
</dbReference>
<accession>G3GXL2</accession>
<sequence length="484" mass="55638">MFLFFRDSQPQLEAMDSVYELSSTERVQQLEKDLAGKLGELKDELEEQGALPRTTNWTFSSVQIPKDVAHFRREREVALKRTLGVAECKPLVIQADVLQRELESCLRREYTPENLPLLLLQKQVGYIMQEFNDAVQRAERLAVARENFLMGKSNPPHLVTPEDLTIYTRWLVCHLHSLGTIHHYLQVLQYVPISRALQSPADNQVSELSEEKEKEKVCVADLNSESPGPMDASISGHREDGKSENRQRWGWAHANVDRFAVLYDLWTWEANLLESKRQLLDSYLEAYQHTLDPEEGFTLAQAMTDIIHRRPKFDLGHSYFTKAYQDDCACLRLHRQLVRSVLSHLLEQQREYVRRLWRGDHPEAHKTFGLPPNIICKQFVSINNSCPASENVHLLELHPSLGLVGLIPKALEHLFREARHSHKPSSPSGLAQLEQRLLQLALDLWLTPAKPEAWYSAQLQRDVGAFCQDIWVLGKEHFLPDGSA</sequence>
<organism evidence="2 3">
    <name type="scientific">Cricetulus griseus</name>
    <name type="common">Chinese hamster</name>
    <name type="synonym">Cricetulus barabensis griseus</name>
    <dbReference type="NCBI Taxonomy" id="10029"/>
    <lineage>
        <taxon>Eukaryota</taxon>
        <taxon>Metazoa</taxon>
        <taxon>Chordata</taxon>
        <taxon>Craniata</taxon>
        <taxon>Vertebrata</taxon>
        <taxon>Euteleostomi</taxon>
        <taxon>Mammalia</taxon>
        <taxon>Eutheria</taxon>
        <taxon>Euarchontoglires</taxon>
        <taxon>Glires</taxon>
        <taxon>Rodentia</taxon>
        <taxon>Myomorpha</taxon>
        <taxon>Muroidea</taxon>
        <taxon>Cricetidae</taxon>
        <taxon>Cricetinae</taxon>
        <taxon>Cricetulus</taxon>
    </lineage>
</organism>